<proteinExistence type="predicted"/>
<accession>A0A4U6X9V7</accession>
<feature type="domain" description="C2H2-type" evidence="1">
    <location>
        <begin position="187"/>
        <end position="210"/>
    </location>
</feature>
<dbReference type="Gene3D" id="3.30.160.60">
    <property type="entry name" value="Classic Zinc Finger"/>
    <property type="match status" value="1"/>
</dbReference>
<dbReference type="Proteomes" id="UP000310108">
    <property type="component" value="Unassembled WGS sequence"/>
</dbReference>
<dbReference type="AlphaFoldDB" id="A0A4U6X9V7"/>
<evidence type="ECO:0000259" key="1">
    <source>
        <dbReference type="PROSITE" id="PS00028"/>
    </source>
</evidence>
<dbReference type="PROSITE" id="PS00028">
    <property type="entry name" value="ZINC_FINGER_C2H2_1"/>
    <property type="match status" value="1"/>
</dbReference>
<protein>
    <recommendedName>
        <fullName evidence="1">C2H2-type domain-containing protein</fullName>
    </recommendedName>
</protein>
<evidence type="ECO:0000313" key="3">
    <source>
        <dbReference type="Proteomes" id="UP000310108"/>
    </source>
</evidence>
<dbReference type="EMBL" id="PJEX01000270">
    <property type="protein sequence ID" value="TKW51973.1"/>
    <property type="molecule type" value="Genomic_DNA"/>
</dbReference>
<reference evidence="2 3" key="1">
    <citation type="journal article" date="2019" name="PLoS ONE">
        <title>Comparative genome analysis indicates high evolutionary potential of pathogenicity genes in Colletotrichum tanaceti.</title>
        <authorList>
            <person name="Lelwala R.V."/>
            <person name="Korhonen P.K."/>
            <person name="Young N.D."/>
            <person name="Scott J.B."/>
            <person name="Ades P.A."/>
            <person name="Gasser R.B."/>
            <person name="Taylor P.W.J."/>
        </authorList>
    </citation>
    <scope>NUCLEOTIDE SEQUENCE [LARGE SCALE GENOMIC DNA]</scope>
    <source>
        <strain evidence="2">BRIP57314</strain>
    </source>
</reference>
<comment type="caution">
    <text evidence="2">The sequence shown here is derived from an EMBL/GenBank/DDBJ whole genome shotgun (WGS) entry which is preliminary data.</text>
</comment>
<name>A0A4U6X9V7_9PEZI</name>
<sequence length="307" mass="34423">MQAAVPNAQEHNEWGEPWGTWSDHYAAEARSDEGDLDRLFWSTLHEHSGTFTFDLDAYTEQSSSLFGHVCWLDAFTTPHRPVGDSELGSSNGSDLAFVSEAYFGQPPETLYTASETCDEVENILDNELFRVPELTLPVSSATSPLSSDPTLRAAAPPSLVDGCLDTETPPPPSLTSSHEVAKKPLPCQRGCPLSFASPKDLRRHYGSEKHARGREVKAYRCRCGYSTPRKDHYRRHLRGIAESRPCRFRRPFFECICRREETQGDAGMHLRHIDACRERARGLWEAEEGSGVRGLEFLMGHDGGWRV</sequence>
<organism evidence="2 3">
    <name type="scientific">Colletotrichum tanaceti</name>
    <dbReference type="NCBI Taxonomy" id="1306861"/>
    <lineage>
        <taxon>Eukaryota</taxon>
        <taxon>Fungi</taxon>
        <taxon>Dikarya</taxon>
        <taxon>Ascomycota</taxon>
        <taxon>Pezizomycotina</taxon>
        <taxon>Sordariomycetes</taxon>
        <taxon>Hypocreomycetidae</taxon>
        <taxon>Glomerellales</taxon>
        <taxon>Glomerellaceae</taxon>
        <taxon>Colletotrichum</taxon>
        <taxon>Colletotrichum destructivum species complex</taxon>
    </lineage>
</organism>
<gene>
    <name evidence="2" type="ORF">CTA1_12416</name>
</gene>
<dbReference type="InterPro" id="IPR013087">
    <property type="entry name" value="Znf_C2H2_type"/>
</dbReference>
<evidence type="ECO:0000313" key="2">
    <source>
        <dbReference type="EMBL" id="TKW51973.1"/>
    </source>
</evidence>
<keyword evidence="3" id="KW-1185">Reference proteome</keyword>